<dbReference type="Gene3D" id="3.30.2310.20">
    <property type="entry name" value="RelE-like"/>
    <property type="match status" value="1"/>
</dbReference>
<dbReference type="InterPro" id="IPR007712">
    <property type="entry name" value="RelE/ParE_toxin"/>
</dbReference>
<protein>
    <submittedName>
        <fullName evidence="2">Type II toxin-antitoxin system RelE/ParE family toxin</fullName>
    </submittedName>
</protein>
<evidence type="ECO:0000313" key="3">
    <source>
        <dbReference type="Proteomes" id="UP000285650"/>
    </source>
</evidence>
<dbReference type="AlphaFoldDB" id="A0A414L7K2"/>
<sequence length="107" mass="12611">MVGRGCRRFGNYYSQWNSQGALRIYNEILDGADVLLTFPKAGKVDYRLMGKMHSYRSYVVHKNFELIYYLENEVIYIAAVWSCQRNPERLTQILCEESVPYEKVSKE</sequence>
<accession>A0A414L7K2</accession>
<dbReference type="InterPro" id="IPR035093">
    <property type="entry name" value="RelE/ParE_toxin_dom_sf"/>
</dbReference>
<dbReference type="Pfam" id="PF05016">
    <property type="entry name" value="ParE_toxin"/>
    <property type="match status" value="1"/>
</dbReference>
<reference evidence="2 3" key="1">
    <citation type="submission" date="2018-08" db="EMBL/GenBank/DDBJ databases">
        <title>A genome reference for cultivated species of the human gut microbiota.</title>
        <authorList>
            <person name="Zou Y."/>
            <person name="Xue W."/>
            <person name="Luo G."/>
        </authorList>
    </citation>
    <scope>NUCLEOTIDE SEQUENCE [LARGE SCALE GENOMIC DNA]</scope>
    <source>
        <strain evidence="2 3">AM27-17</strain>
    </source>
</reference>
<evidence type="ECO:0000313" key="2">
    <source>
        <dbReference type="EMBL" id="RHE90729.1"/>
    </source>
</evidence>
<dbReference type="RefSeq" id="WP_118222541.1">
    <property type="nucleotide sequence ID" value="NZ_JADNIJ010000008.1"/>
</dbReference>
<proteinExistence type="predicted"/>
<keyword evidence="1" id="KW-1277">Toxin-antitoxin system</keyword>
<gene>
    <name evidence="2" type="ORF">DW712_14220</name>
</gene>
<dbReference type="SUPFAM" id="SSF143011">
    <property type="entry name" value="RelE-like"/>
    <property type="match status" value="1"/>
</dbReference>
<dbReference type="EMBL" id="QSKV01000009">
    <property type="protein sequence ID" value="RHE90729.1"/>
    <property type="molecule type" value="Genomic_DNA"/>
</dbReference>
<comment type="caution">
    <text evidence="2">The sequence shown here is derived from an EMBL/GenBank/DDBJ whole genome shotgun (WGS) entry which is preliminary data.</text>
</comment>
<organism evidence="2 3">
    <name type="scientific">Bacteroides intestinalis</name>
    <dbReference type="NCBI Taxonomy" id="329854"/>
    <lineage>
        <taxon>Bacteria</taxon>
        <taxon>Pseudomonadati</taxon>
        <taxon>Bacteroidota</taxon>
        <taxon>Bacteroidia</taxon>
        <taxon>Bacteroidales</taxon>
        <taxon>Bacteroidaceae</taxon>
        <taxon>Bacteroides</taxon>
    </lineage>
</organism>
<dbReference type="Proteomes" id="UP000285650">
    <property type="component" value="Unassembled WGS sequence"/>
</dbReference>
<evidence type="ECO:0000256" key="1">
    <source>
        <dbReference type="ARBA" id="ARBA00022649"/>
    </source>
</evidence>
<name>A0A414L7K2_9BACE</name>